<dbReference type="PROSITE" id="PS50887">
    <property type="entry name" value="GGDEF"/>
    <property type="match status" value="1"/>
</dbReference>
<dbReference type="NCBIfam" id="TIGR00254">
    <property type="entry name" value="GGDEF"/>
    <property type="match status" value="1"/>
</dbReference>
<dbReference type="Proteomes" id="UP000095230">
    <property type="component" value="Unassembled WGS sequence"/>
</dbReference>
<feature type="transmembrane region" description="Helical" evidence="1">
    <location>
        <begin position="235"/>
        <end position="254"/>
    </location>
</feature>
<protein>
    <submittedName>
        <fullName evidence="5">Diguanylate cyclase</fullName>
    </submittedName>
</protein>
<keyword evidence="1" id="KW-0812">Transmembrane</keyword>
<dbReference type="SUPFAM" id="SSF55073">
    <property type="entry name" value="Nucleotide cyclase"/>
    <property type="match status" value="1"/>
</dbReference>
<feature type="domain" description="EAL" evidence="3">
    <location>
        <begin position="602"/>
        <end position="856"/>
    </location>
</feature>
<dbReference type="CDD" id="cd01949">
    <property type="entry name" value="GGDEF"/>
    <property type="match status" value="1"/>
</dbReference>
<proteinExistence type="predicted"/>
<feature type="domain" description="GGDEF" evidence="4">
    <location>
        <begin position="458"/>
        <end position="591"/>
    </location>
</feature>
<dbReference type="STRING" id="23.BEL05_12790"/>
<dbReference type="Gene3D" id="3.30.450.20">
    <property type="entry name" value="PAS domain"/>
    <property type="match status" value="1"/>
</dbReference>
<dbReference type="InterPro" id="IPR035919">
    <property type="entry name" value="EAL_sf"/>
</dbReference>
<evidence type="ECO:0000313" key="5">
    <source>
        <dbReference type="EMBL" id="OEG75036.1"/>
    </source>
</evidence>
<comment type="caution">
    <text evidence="5">The sequence shown here is derived from an EMBL/GenBank/DDBJ whole genome shotgun (WGS) entry which is preliminary data.</text>
</comment>
<dbReference type="InterPro" id="IPR000160">
    <property type="entry name" value="GGDEF_dom"/>
</dbReference>
<dbReference type="InterPro" id="IPR000014">
    <property type="entry name" value="PAS"/>
</dbReference>
<dbReference type="InterPro" id="IPR043128">
    <property type="entry name" value="Rev_trsase/Diguanyl_cyclase"/>
</dbReference>
<dbReference type="SUPFAM" id="SSF55785">
    <property type="entry name" value="PYP-like sensor domain (PAS domain)"/>
    <property type="match status" value="1"/>
</dbReference>
<reference evidence="5 6" key="1">
    <citation type="submission" date="2016-07" db="EMBL/GenBank/DDBJ databases">
        <title>Whole-genome of two Shewanella species isolated from a digestive organ of sea cucumber Apostichopus japonicus Selenka 1867.</title>
        <authorList>
            <person name="Hong H.-H."/>
            <person name="Choi H."/>
            <person name="Cheon S."/>
            <person name="Oh J.-S."/>
            <person name="Lee H.-G."/>
            <person name="Park C."/>
        </authorList>
    </citation>
    <scope>NUCLEOTIDE SEQUENCE [LARGE SCALE GENOMIC DNA]</scope>
    <source>
        <strain evidence="5 6">CSB03KR</strain>
    </source>
</reference>
<dbReference type="SMART" id="SM00267">
    <property type="entry name" value="GGDEF"/>
    <property type="match status" value="1"/>
</dbReference>
<dbReference type="InterPro" id="IPR029787">
    <property type="entry name" value="Nucleotide_cyclase"/>
</dbReference>
<dbReference type="Pfam" id="PF08448">
    <property type="entry name" value="PAS_4"/>
    <property type="match status" value="1"/>
</dbReference>
<evidence type="ECO:0000256" key="1">
    <source>
        <dbReference type="SAM" id="Phobius"/>
    </source>
</evidence>
<dbReference type="InterPro" id="IPR052155">
    <property type="entry name" value="Biofilm_reg_signaling"/>
</dbReference>
<accession>A0A1E5IX22</accession>
<dbReference type="EMBL" id="MCBT01000013">
    <property type="protein sequence ID" value="OEG75036.1"/>
    <property type="molecule type" value="Genomic_DNA"/>
</dbReference>
<dbReference type="CDD" id="cd01948">
    <property type="entry name" value="EAL"/>
    <property type="match status" value="1"/>
</dbReference>
<dbReference type="NCBIfam" id="TIGR00229">
    <property type="entry name" value="sensory_box"/>
    <property type="match status" value="1"/>
</dbReference>
<keyword evidence="1" id="KW-0472">Membrane</keyword>
<evidence type="ECO:0000259" key="3">
    <source>
        <dbReference type="PROSITE" id="PS50883"/>
    </source>
</evidence>
<sequence length="861" mass="96176">MRISKKLVVFVVGFCLPAVFAVSSSLSLWFENRVSELKQASINAELVNIRRQINTDLRQLELLARGYGAPMSSLEDGARKNFSLAWQQTGVADHLSFFYFDRGQVIPFSPHIGTIHPFESLLLPASLFAFKQSKTGFIILEGQGYMVSVVPTSQSSAVALVRQVDSKLLSHYQVHDMLRSITLEAGIAASDTINKESGQLIEIAVPTLVYGEALHLSVLFSDGIFADIEPQTSSATYLVLGLSLLLLFIGYLWLRIGLVKPFRQLLAQLSRIDPAAKSYTPLTGNGCSELVVVADRVNELLARIFQQKERSKITLEAIVEVVILTDASAKVVYLNPQAERLLNISSEQAIGMPVSDLFKSDSSFNTKLLQFMQTASLEPLLSKIKFQSQQVQLMERSISNLRNPQNEVIGTVIVLRDITQEEVLKHQLRRRANYDSVTSLLNRSAFEERLPEFSKGGQTLAICYFDLEQFKLINDSCGHSAGDLMLKMVAKAIQSSLDDQVLLARLGGDEFGLAIKNSEVLQVAQQVKQIIDSVALQVLEHQGCHYRVGISAGIAIARAPYITATELLKDADIACIAAKRKGSNQLHFYDDKDKELIDQRNAPKWAVRIAQAIEHNELLLYYQPIKGISGNAHKKRMEILLRIQEPCGRILSPAQFIAAAERFKLMPEVDKEVIRKAFLWLSMHEELWHDHCLSINLSGNSLGAEGMVDYIEAQLRRFAIPSKCICFEITETSAIQNRNRAMEMLNLLRQQGFSFALDDFGSGFASYGYLRELPVNYVKIDGCFVKTLASNAKDYAIVKSIHDVCRVMGIETVAEFVENQDIIDRLESIGINYAQGYAIGRPQSLDTYTQRNIQQPERLLA</sequence>
<organism evidence="5 6">
    <name type="scientific">Shewanella colwelliana</name>
    <name type="common">Alteromonas colwelliana</name>
    <dbReference type="NCBI Taxonomy" id="23"/>
    <lineage>
        <taxon>Bacteria</taxon>
        <taxon>Pseudomonadati</taxon>
        <taxon>Pseudomonadota</taxon>
        <taxon>Gammaproteobacteria</taxon>
        <taxon>Alteromonadales</taxon>
        <taxon>Shewanellaceae</taxon>
        <taxon>Shewanella</taxon>
    </lineage>
</organism>
<dbReference type="OrthoDB" id="9816034at2"/>
<dbReference type="RefSeq" id="WP_069670542.1">
    <property type="nucleotide sequence ID" value="NZ_MCBT01000013.1"/>
</dbReference>
<dbReference type="AlphaFoldDB" id="A0A1E5IX22"/>
<keyword evidence="1" id="KW-1133">Transmembrane helix</keyword>
<dbReference type="CDD" id="cd00130">
    <property type="entry name" value="PAS"/>
    <property type="match status" value="1"/>
</dbReference>
<dbReference type="Gene3D" id="3.20.20.450">
    <property type="entry name" value="EAL domain"/>
    <property type="match status" value="1"/>
</dbReference>
<dbReference type="Gene3D" id="3.30.70.270">
    <property type="match status" value="1"/>
</dbReference>
<dbReference type="InterPro" id="IPR035965">
    <property type="entry name" value="PAS-like_dom_sf"/>
</dbReference>
<dbReference type="PANTHER" id="PTHR44757:SF4">
    <property type="entry name" value="DIGUANYLATE CYCLASE DGCE-RELATED"/>
    <property type="match status" value="1"/>
</dbReference>
<feature type="domain" description="PAS" evidence="2">
    <location>
        <begin position="307"/>
        <end position="362"/>
    </location>
</feature>
<name>A0A1E5IX22_SHECO</name>
<dbReference type="InterPro" id="IPR001633">
    <property type="entry name" value="EAL_dom"/>
</dbReference>
<dbReference type="SMART" id="SM00091">
    <property type="entry name" value="PAS"/>
    <property type="match status" value="1"/>
</dbReference>
<evidence type="ECO:0000259" key="2">
    <source>
        <dbReference type="PROSITE" id="PS50112"/>
    </source>
</evidence>
<evidence type="ECO:0000313" key="6">
    <source>
        <dbReference type="Proteomes" id="UP000095230"/>
    </source>
</evidence>
<dbReference type="SUPFAM" id="SSF141868">
    <property type="entry name" value="EAL domain-like"/>
    <property type="match status" value="1"/>
</dbReference>
<dbReference type="Pfam" id="PF00990">
    <property type="entry name" value="GGDEF"/>
    <property type="match status" value="1"/>
</dbReference>
<dbReference type="PANTHER" id="PTHR44757">
    <property type="entry name" value="DIGUANYLATE CYCLASE DGCP"/>
    <property type="match status" value="1"/>
</dbReference>
<dbReference type="PROSITE" id="PS50112">
    <property type="entry name" value="PAS"/>
    <property type="match status" value="1"/>
</dbReference>
<dbReference type="InterPro" id="IPR013656">
    <property type="entry name" value="PAS_4"/>
</dbReference>
<gene>
    <name evidence="5" type="ORF">BEL05_12790</name>
</gene>
<dbReference type="SMART" id="SM00052">
    <property type="entry name" value="EAL"/>
    <property type="match status" value="1"/>
</dbReference>
<evidence type="ECO:0000259" key="4">
    <source>
        <dbReference type="PROSITE" id="PS50887"/>
    </source>
</evidence>
<dbReference type="PROSITE" id="PS50883">
    <property type="entry name" value="EAL"/>
    <property type="match status" value="1"/>
</dbReference>
<dbReference type="Pfam" id="PF00563">
    <property type="entry name" value="EAL"/>
    <property type="match status" value="1"/>
</dbReference>